<dbReference type="PANTHER" id="PTHR31760">
    <property type="entry name" value="S-ADENOSYL-L-METHIONINE-DEPENDENT METHYLTRANSFERASES SUPERFAMILY PROTEIN"/>
    <property type="match status" value="1"/>
</dbReference>
<name>A0A6J7BN49_9ZZZZ</name>
<accession>A0A6J7BN49</accession>
<keyword evidence="1" id="KW-0963">Cytoplasm</keyword>
<dbReference type="CDD" id="cd02440">
    <property type="entry name" value="AdoMet_MTases"/>
    <property type="match status" value="1"/>
</dbReference>
<dbReference type="SUPFAM" id="SSF53335">
    <property type="entry name" value="S-adenosyl-L-methionine-dependent methyltransferases"/>
    <property type="match status" value="1"/>
</dbReference>
<dbReference type="HAMAP" id="MF_00074">
    <property type="entry name" value="16SrRNA_methyltr_G"/>
    <property type="match status" value="1"/>
</dbReference>
<proteinExistence type="inferred from homology"/>
<evidence type="ECO:0000256" key="1">
    <source>
        <dbReference type="ARBA" id="ARBA00022490"/>
    </source>
</evidence>
<sequence length="229" mass="24045">MTETASDLSPQREAADLLVEERLCARFPDAASGLRQYVGLLGTDGVVRGLIGPREASRLWSRHVANCAVLGELVGEGSRVADVGSGAGLPGIPLALVRPDIRVVLIEPLLRRATFLIEAVSALGLEERVEVVRGRAEDQRLSADVVTARAVAPLDRLAGWTLPLTRVGGIVLAVKGEGAAEEVVASQLALERLGGGQAAVLTCGEGIVDPLTTVVRIVRLTAGRRRGSR</sequence>
<keyword evidence="2" id="KW-0698">rRNA processing</keyword>
<evidence type="ECO:0000313" key="4">
    <source>
        <dbReference type="EMBL" id="CAB4846381.1"/>
    </source>
</evidence>
<dbReference type="GO" id="GO:0070043">
    <property type="term" value="F:rRNA (guanine-N7-)-methyltransferase activity"/>
    <property type="evidence" value="ECO:0007669"/>
    <property type="project" value="TreeGrafter"/>
</dbReference>
<keyword evidence="3" id="KW-0808">Transferase</keyword>
<dbReference type="InterPro" id="IPR029063">
    <property type="entry name" value="SAM-dependent_MTases_sf"/>
</dbReference>
<dbReference type="GO" id="GO:0005829">
    <property type="term" value="C:cytosol"/>
    <property type="evidence" value="ECO:0007669"/>
    <property type="project" value="TreeGrafter"/>
</dbReference>
<reference evidence="4" key="1">
    <citation type="submission" date="2020-05" db="EMBL/GenBank/DDBJ databases">
        <authorList>
            <person name="Chiriac C."/>
            <person name="Salcher M."/>
            <person name="Ghai R."/>
            <person name="Kavagutti S V."/>
        </authorList>
    </citation>
    <scope>NUCLEOTIDE SEQUENCE</scope>
</reference>
<dbReference type="Pfam" id="PF02527">
    <property type="entry name" value="GidB"/>
    <property type="match status" value="1"/>
</dbReference>
<dbReference type="NCBIfam" id="TIGR00138">
    <property type="entry name" value="rsmG_gidB"/>
    <property type="match status" value="1"/>
</dbReference>
<dbReference type="EMBL" id="CAFBIZ010000011">
    <property type="protein sequence ID" value="CAB4846381.1"/>
    <property type="molecule type" value="Genomic_DNA"/>
</dbReference>
<dbReference type="AlphaFoldDB" id="A0A6J7BN49"/>
<evidence type="ECO:0000256" key="3">
    <source>
        <dbReference type="ARBA" id="ARBA00022679"/>
    </source>
</evidence>
<dbReference type="PANTHER" id="PTHR31760:SF0">
    <property type="entry name" value="S-ADENOSYL-L-METHIONINE-DEPENDENT METHYLTRANSFERASES SUPERFAMILY PROTEIN"/>
    <property type="match status" value="1"/>
</dbReference>
<protein>
    <submittedName>
        <fullName evidence="4">Unannotated protein</fullName>
    </submittedName>
</protein>
<gene>
    <name evidence="4" type="ORF">UFOPK3268_00171</name>
</gene>
<evidence type="ECO:0000256" key="2">
    <source>
        <dbReference type="ARBA" id="ARBA00022552"/>
    </source>
</evidence>
<organism evidence="4">
    <name type="scientific">freshwater metagenome</name>
    <dbReference type="NCBI Taxonomy" id="449393"/>
    <lineage>
        <taxon>unclassified sequences</taxon>
        <taxon>metagenomes</taxon>
        <taxon>ecological metagenomes</taxon>
    </lineage>
</organism>
<dbReference type="Gene3D" id="3.40.50.150">
    <property type="entry name" value="Vaccinia Virus protein VP39"/>
    <property type="match status" value="1"/>
</dbReference>
<dbReference type="InterPro" id="IPR003682">
    <property type="entry name" value="rRNA_ssu_MeTfrase_G"/>
</dbReference>